<organism evidence="2 3">
    <name type="scientific">Williamwhitmania taraxaci</name>
    <dbReference type="NCBI Taxonomy" id="1640674"/>
    <lineage>
        <taxon>Bacteria</taxon>
        <taxon>Pseudomonadati</taxon>
        <taxon>Bacteroidota</taxon>
        <taxon>Bacteroidia</taxon>
        <taxon>Bacteroidales</taxon>
        <taxon>Williamwhitmaniaceae</taxon>
        <taxon>Williamwhitmania</taxon>
    </lineage>
</organism>
<feature type="transmembrane region" description="Helical" evidence="1">
    <location>
        <begin position="180"/>
        <end position="199"/>
    </location>
</feature>
<evidence type="ECO:0000313" key="2">
    <source>
        <dbReference type="EMBL" id="SDB82825.1"/>
    </source>
</evidence>
<feature type="transmembrane region" description="Helical" evidence="1">
    <location>
        <begin position="356"/>
        <end position="374"/>
    </location>
</feature>
<keyword evidence="1" id="KW-1133">Transmembrane helix</keyword>
<keyword evidence="1" id="KW-0812">Transmembrane</keyword>
<evidence type="ECO:0000256" key="1">
    <source>
        <dbReference type="SAM" id="Phobius"/>
    </source>
</evidence>
<evidence type="ECO:0000313" key="3">
    <source>
        <dbReference type="Proteomes" id="UP000199452"/>
    </source>
</evidence>
<dbReference type="Proteomes" id="UP000199452">
    <property type="component" value="Unassembled WGS sequence"/>
</dbReference>
<sequence>MNFGSYLFVWPKTKGSNAIVLFLLAIMSVMSIDFLSVFTFLFFILITVVSYLLIFKDKGFQDVILLFSFYTIVTVLIYWFQYCQFPQNIGCTGEGIHGGTDDLFFFQEATNNGVSYRGDRSNFMHHYSVFLQIFVNLISLYKNVKLIDLLFVNVFALSFIPILTRKFAVCIGLSEKVSNLSFLFTSICPILFINGLVLIRDGWTAMLFIAGLLFLIERRYLLLICVFTLMFYFRISSCIGLLFFLFMILIFSRNDDSSKVQFKGRVWLLFLISVLVILSLPATIIFLNNYKILDNIFFREEFLGFINSSSSDHSAASFIYGLPMILRVPLGFVFYFGSPFFTLNDIWYSNSITIRLLLSAFFSLMFIFYLQYFVRSLSYLFGNKKNRLFVIVVIGYLFINLVFSQLSMQIRHKTMFMPLFYIIVASGFEVTNKSFKILSTLIASVLVLFEVIYTFLPFL</sequence>
<keyword evidence="3" id="KW-1185">Reference proteome</keyword>
<feature type="transmembrane region" description="Helical" evidence="1">
    <location>
        <begin position="150"/>
        <end position="174"/>
    </location>
</feature>
<feature type="transmembrane region" description="Helical" evidence="1">
    <location>
        <begin position="386"/>
        <end position="403"/>
    </location>
</feature>
<dbReference type="AlphaFoldDB" id="A0A1G6GM95"/>
<dbReference type="STRING" id="1640674.SAMN05216323_100231"/>
<feature type="transmembrane region" description="Helical" evidence="1">
    <location>
        <begin position="266"/>
        <end position="287"/>
    </location>
</feature>
<feature type="transmembrane region" description="Helical" evidence="1">
    <location>
        <begin position="438"/>
        <end position="456"/>
    </location>
</feature>
<feature type="transmembrane region" description="Helical" evidence="1">
    <location>
        <begin position="60"/>
        <end position="80"/>
    </location>
</feature>
<protein>
    <recommendedName>
        <fullName evidence="4">Dolichyl-phosphate-mannose-protein mannosyltransferase</fullName>
    </recommendedName>
</protein>
<reference evidence="2 3" key="1">
    <citation type="submission" date="2016-09" db="EMBL/GenBank/DDBJ databases">
        <authorList>
            <person name="Capua I."/>
            <person name="De Benedictis P."/>
            <person name="Joannis T."/>
            <person name="Lombin L.H."/>
            <person name="Cattoli G."/>
        </authorList>
    </citation>
    <scope>NUCLEOTIDE SEQUENCE [LARGE SCALE GENOMIC DNA]</scope>
    <source>
        <strain evidence="2 3">A7P-90m</strain>
    </source>
</reference>
<gene>
    <name evidence="2" type="ORF">SAMN05216323_100231</name>
</gene>
<feature type="transmembrane region" description="Helical" evidence="1">
    <location>
        <begin position="318"/>
        <end position="336"/>
    </location>
</feature>
<dbReference type="RefSeq" id="WP_092434327.1">
    <property type="nucleotide sequence ID" value="NZ_FMYP01000002.1"/>
</dbReference>
<proteinExistence type="predicted"/>
<dbReference type="OrthoDB" id="9915160at2"/>
<feature type="transmembrane region" description="Helical" evidence="1">
    <location>
        <begin position="220"/>
        <end position="251"/>
    </location>
</feature>
<dbReference type="EMBL" id="FMYP01000002">
    <property type="protein sequence ID" value="SDB82825.1"/>
    <property type="molecule type" value="Genomic_DNA"/>
</dbReference>
<keyword evidence="1" id="KW-0472">Membrane</keyword>
<feature type="transmembrane region" description="Helical" evidence="1">
    <location>
        <begin position="415"/>
        <end position="431"/>
    </location>
</feature>
<evidence type="ECO:0008006" key="4">
    <source>
        <dbReference type="Google" id="ProtNLM"/>
    </source>
</evidence>
<accession>A0A1G6GM95</accession>
<feature type="transmembrane region" description="Helical" evidence="1">
    <location>
        <begin position="20"/>
        <end position="53"/>
    </location>
</feature>
<name>A0A1G6GM95_9BACT</name>